<dbReference type="PANTHER" id="PTHR33627:SF1">
    <property type="entry name" value="TRANSPOSASE"/>
    <property type="match status" value="1"/>
</dbReference>
<dbReference type="PANTHER" id="PTHR33627">
    <property type="entry name" value="TRANSPOSASE"/>
    <property type="match status" value="1"/>
</dbReference>
<accession>A0ABR7NJX4</accession>
<dbReference type="Pfam" id="PF13546">
    <property type="entry name" value="DDE_5"/>
    <property type="match status" value="1"/>
</dbReference>
<protein>
    <submittedName>
        <fullName evidence="2">Transposase</fullName>
    </submittedName>
</protein>
<sequence>MLEYRCGLPTAPNKQREVIGNALHRQLAEERGESTPYKIQQSLYRGVWSADLVRDELRKYVARRIGEPGGVLVVDETGFLRQGKKSAGVRWQYSETAGRVENCQIGVFLTYASEKGYIMIDRELYLPKEWLEDKERCAGQAFHQIRSFERSLRWLWI</sequence>
<dbReference type="Proteomes" id="UP000658131">
    <property type="component" value="Unassembled WGS sequence"/>
</dbReference>
<name>A0ABR7NJX4_9FIRM</name>
<evidence type="ECO:0000313" key="2">
    <source>
        <dbReference type="EMBL" id="MBC8576710.1"/>
    </source>
</evidence>
<comment type="caution">
    <text evidence="2">The sequence shown here is derived from an EMBL/GenBank/DDBJ whole genome shotgun (WGS) entry which is preliminary data.</text>
</comment>
<evidence type="ECO:0000313" key="3">
    <source>
        <dbReference type="Proteomes" id="UP000658131"/>
    </source>
</evidence>
<gene>
    <name evidence="2" type="ORF">H8717_09875</name>
</gene>
<dbReference type="EMBL" id="JACRTB010000014">
    <property type="protein sequence ID" value="MBC8576710.1"/>
    <property type="molecule type" value="Genomic_DNA"/>
</dbReference>
<dbReference type="InterPro" id="IPR039365">
    <property type="entry name" value="IS701-like"/>
</dbReference>
<feature type="domain" description="Transposase IS701-like DDE" evidence="1">
    <location>
        <begin position="37"/>
        <end position="140"/>
    </location>
</feature>
<evidence type="ECO:0000259" key="1">
    <source>
        <dbReference type="Pfam" id="PF13546"/>
    </source>
</evidence>
<reference evidence="2 3" key="1">
    <citation type="submission" date="2020-08" db="EMBL/GenBank/DDBJ databases">
        <title>Genome public.</title>
        <authorList>
            <person name="Liu C."/>
            <person name="Sun Q."/>
        </authorList>
    </citation>
    <scope>NUCLEOTIDE SEQUENCE [LARGE SCALE GENOMIC DNA]</scope>
    <source>
        <strain evidence="2 3">BX1</strain>
    </source>
</reference>
<organism evidence="2 3">
    <name type="scientific">Yanshouia hominis</name>
    <dbReference type="NCBI Taxonomy" id="2763673"/>
    <lineage>
        <taxon>Bacteria</taxon>
        <taxon>Bacillati</taxon>
        <taxon>Bacillota</taxon>
        <taxon>Clostridia</taxon>
        <taxon>Eubacteriales</taxon>
        <taxon>Oscillospiraceae</taxon>
        <taxon>Yanshouia</taxon>
    </lineage>
</organism>
<keyword evidence="3" id="KW-1185">Reference proteome</keyword>
<dbReference type="InterPro" id="IPR038721">
    <property type="entry name" value="IS701-like_DDE_dom"/>
</dbReference>
<proteinExistence type="predicted"/>